<evidence type="ECO:0000256" key="1">
    <source>
        <dbReference type="SAM" id="Phobius"/>
    </source>
</evidence>
<keyword evidence="4" id="KW-1185">Reference proteome</keyword>
<evidence type="ECO:0000256" key="2">
    <source>
        <dbReference type="SAM" id="SignalP"/>
    </source>
</evidence>
<name>A0A151MQI7_ALLMI</name>
<evidence type="ECO:0000313" key="3">
    <source>
        <dbReference type="EMBL" id="KYO26772.1"/>
    </source>
</evidence>
<keyword evidence="1" id="KW-0472">Membrane</keyword>
<keyword evidence="2" id="KW-0732">Signal</keyword>
<evidence type="ECO:0000313" key="4">
    <source>
        <dbReference type="Proteomes" id="UP000050525"/>
    </source>
</evidence>
<feature type="signal peptide" evidence="2">
    <location>
        <begin position="1"/>
        <end position="18"/>
    </location>
</feature>
<reference evidence="3 4" key="1">
    <citation type="journal article" date="2012" name="Genome Biol.">
        <title>Sequencing three crocodilian genomes to illuminate the evolution of archosaurs and amniotes.</title>
        <authorList>
            <person name="St John J.A."/>
            <person name="Braun E.L."/>
            <person name="Isberg S.R."/>
            <person name="Miles L.G."/>
            <person name="Chong A.Y."/>
            <person name="Gongora J."/>
            <person name="Dalzell P."/>
            <person name="Moran C."/>
            <person name="Bed'hom B."/>
            <person name="Abzhanov A."/>
            <person name="Burgess S.C."/>
            <person name="Cooksey A.M."/>
            <person name="Castoe T.A."/>
            <person name="Crawford N.G."/>
            <person name="Densmore L.D."/>
            <person name="Drew J.C."/>
            <person name="Edwards S.V."/>
            <person name="Faircloth B.C."/>
            <person name="Fujita M.K."/>
            <person name="Greenwold M.J."/>
            <person name="Hoffmann F.G."/>
            <person name="Howard J.M."/>
            <person name="Iguchi T."/>
            <person name="Janes D.E."/>
            <person name="Khan S.Y."/>
            <person name="Kohno S."/>
            <person name="de Koning A.J."/>
            <person name="Lance S.L."/>
            <person name="McCarthy F.M."/>
            <person name="McCormack J.E."/>
            <person name="Merchant M.E."/>
            <person name="Peterson D.G."/>
            <person name="Pollock D.D."/>
            <person name="Pourmand N."/>
            <person name="Raney B.J."/>
            <person name="Roessler K.A."/>
            <person name="Sanford J.R."/>
            <person name="Sawyer R.H."/>
            <person name="Schmidt C.J."/>
            <person name="Triplett E.W."/>
            <person name="Tuberville T.D."/>
            <person name="Venegas-Anaya M."/>
            <person name="Howard J.T."/>
            <person name="Jarvis E.D."/>
            <person name="Guillette L.J.Jr."/>
            <person name="Glenn T.C."/>
            <person name="Green R.E."/>
            <person name="Ray D.A."/>
        </authorList>
    </citation>
    <scope>NUCLEOTIDE SEQUENCE [LARGE SCALE GENOMIC DNA]</scope>
    <source>
        <strain evidence="3">KSC_2009_1</strain>
    </source>
</reference>
<dbReference type="AlphaFoldDB" id="A0A151MQI7"/>
<feature type="chain" id="PRO_5007585394" description="Secreted protein" evidence="2">
    <location>
        <begin position="19"/>
        <end position="80"/>
    </location>
</feature>
<feature type="transmembrane region" description="Helical" evidence="1">
    <location>
        <begin position="48"/>
        <end position="66"/>
    </location>
</feature>
<dbReference type="EMBL" id="AKHW03005461">
    <property type="protein sequence ID" value="KYO26772.1"/>
    <property type="molecule type" value="Genomic_DNA"/>
</dbReference>
<comment type="caution">
    <text evidence="3">The sequence shown here is derived from an EMBL/GenBank/DDBJ whole genome shotgun (WGS) entry which is preliminary data.</text>
</comment>
<keyword evidence="1" id="KW-0812">Transmembrane</keyword>
<sequence>MWLCPLLAWLTGSKFALGQCLHVRYSAVATAWLIYYVYLQLKAQNSSSVYFLFLISCCYSIQAPILEPERTDFRTQAETK</sequence>
<protein>
    <recommendedName>
        <fullName evidence="5">Secreted protein</fullName>
    </recommendedName>
</protein>
<organism evidence="3 4">
    <name type="scientific">Alligator mississippiensis</name>
    <name type="common">American alligator</name>
    <dbReference type="NCBI Taxonomy" id="8496"/>
    <lineage>
        <taxon>Eukaryota</taxon>
        <taxon>Metazoa</taxon>
        <taxon>Chordata</taxon>
        <taxon>Craniata</taxon>
        <taxon>Vertebrata</taxon>
        <taxon>Euteleostomi</taxon>
        <taxon>Archelosauria</taxon>
        <taxon>Archosauria</taxon>
        <taxon>Crocodylia</taxon>
        <taxon>Alligatoridae</taxon>
        <taxon>Alligatorinae</taxon>
        <taxon>Alligator</taxon>
    </lineage>
</organism>
<dbReference type="Proteomes" id="UP000050525">
    <property type="component" value="Unassembled WGS sequence"/>
</dbReference>
<proteinExistence type="predicted"/>
<accession>A0A151MQI7</accession>
<keyword evidence="1" id="KW-1133">Transmembrane helix</keyword>
<evidence type="ECO:0008006" key="5">
    <source>
        <dbReference type="Google" id="ProtNLM"/>
    </source>
</evidence>
<gene>
    <name evidence="3" type="ORF">Y1Q_0019232</name>
</gene>